<feature type="transmembrane region" description="Helical" evidence="1">
    <location>
        <begin position="40"/>
        <end position="59"/>
    </location>
</feature>
<sequence length="65" mass="7184">MERIPVGWRAALAVWGVLCLLSLLGWVALGVSGSGWTFPYWLFGFGVMIVWLLLAVFVARSRSAE</sequence>
<keyword evidence="1" id="KW-0472">Membrane</keyword>
<comment type="caution">
    <text evidence="2">The sequence shown here is derived from an EMBL/GenBank/DDBJ whole genome shotgun (WGS) entry which is preliminary data.</text>
</comment>
<dbReference type="EMBL" id="JACHJS010000001">
    <property type="protein sequence ID" value="MBB4965666.1"/>
    <property type="molecule type" value="Genomic_DNA"/>
</dbReference>
<accession>A0A7W7T3L4</accession>
<evidence type="ECO:0000313" key="2">
    <source>
        <dbReference type="EMBL" id="MBB4965666.1"/>
    </source>
</evidence>
<organism evidence="2 3">
    <name type="scientific">Saccharothrix violaceirubra</name>
    <dbReference type="NCBI Taxonomy" id="413306"/>
    <lineage>
        <taxon>Bacteria</taxon>
        <taxon>Bacillati</taxon>
        <taxon>Actinomycetota</taxon>
        <taxon>Actinomycetes</taxon>
        <taxon>Pseudonocardiales</taxon>
        <taxon>Pseudonocardiaceae</taxon>
        <taxon>Saccharothrix</taxon>
    </lineage>
</organism>
<reference evidence="2 3" key="1">
    <citation type="submission" date="2020-08" db="EMBL/GenBank/DDBJ databases">
        <title>Sequencing the genomes of 1000 actinobacteria strains.</title>
        <authorList>
            <person name="Klenk H.-P."/>
        </authorList>
    </citation>
    <scope>NUCLEOTIDE SEQUENCE [LARGE SCALE GENOMIC DNA]</scope>
    <source>
        <strain evidence="2 3">DSM 45084</strain>
    </source>
</reference>
<dbReference type="Proteomes" id="UP000542674">
    <property type="component" value="Unassembled WGS sequence"/>
</dbReference>
<keyword evidence="3" id="KW-1185">Reference proteome</keyword>
<name>A0A7W7T3L4_9PSEU</name>
<evidence type="ECO:0000313" key="3">
    <source>
        <dbReference type="Proteomes" id="UP000542674"/>
    </source>
</evidence>
<keyword evidence="1" id="KW-0812">Transmembrane</keyword>
<gene>
    <name evidence="2" type="ORF">F4559_003025</name>
</gene>
<dbReference type="RefSeq" id="WP_184669288.1">
    <property type="nucleotide sequence ID" value="NZ_BAABAI010000029.1"/>
</dbReference>
<evidence type="ECO:0000256" key="1">
    <source>
        <dbReference type="SAM" id="Phobius"/>
    </source>
</evidence>
<dbReference type="AlphaFoldDB" id="A0A7W7T3L4"/>
<protein>
    <submittedName>
        <fullName evidence="2">Putative membrane protein</fullName>
    </submittedName>
</protein>
<keyword evidence="1" id="KW-1133">Transmembrane helix</keyword>
<proteinExistence type="predicted"/>